<proteinExistence type="predicted"/>
<dbReference type="EMBL" id="CP068393">
    <property type="protein sequence ID" value="QUC67206.1"/>
    <property type="molecule type" value="Genomic_DNA"/>
</dbReference>
<keyword evidence="1" id="KW-0238">DNA-binding</keyword>
<keyword evidence="2" id="KW-1185">Reference proteome</keyword>
<evidence type="ECO:0000313" key="1">
    <source>
        <dbReference type="EMBL" id="QUC67206.1"/>
    </source>
</evidence>
<name>A0AC61MWY3_9FIRM</name>
<accession>A0AC61MWY3</accession>
<sequence>MMSKKVTIYDIAREAGVSTATVTRVFRHDPHVSEATRVKVQQIIDAHDYTPSLSAQNLEGGRTRTLALVLPVVSNLYFNRIFDAAYWEAEKNGCSVRLFQTMENQAISPEIVNELIRCRMDGVLFAGSIWSADRDDLNVALERLGKYMPVATICPDDVSLECICIQSDLVNCSRLPIRHLHTLGHRRIAFLGGSMHSRDTSRRGVGFLEQLRLMDLPDDPAYHVDAGYDMESGERAVLRMLSGLDRSRWPSAIVTFNDLVALGVMKQLKKMGLKLPDDMAIIGCDNQFFCAYTDPSLTSVDLHPEEMARSAIRELLLARESSSRSFAMVREATLVVRESCGAQLGFRKL</sequence>
<dbReference type="Proteomes" id="UP000682782">
    <property type="component" value="Chromosome"/>
</dbReference>
<protein>
    <submittedName>
        <fullName evidence="1">LacI family DNA-binding transcriptional regulator</fullName>
    </submittedName>
</protein>
<evidence type="ECO:0000313" key="2">
    <source>
        <dbReference type="Proteomes" id="UP000682782"/>
    </source>
</evidence>
<organism evidence="1 2">
    <name type="scientific">Aristaeella hokkaidonensis</name>
    <dbReference type="NCBI Taxonomy" id="3046382"/>
    <lineage>
        <taxon>Bacteria</taxon>
        <taxon>Bacillati</taxon>
        <taxon>Bacillota</taxon>
        <taxon>Clostridia</taxon>
        <taxon>Eubacteriales</taxon>
        <taxon>Aristaeellaceae</taxon>
        <taxon>Aristaeella</taxon>
    </lineage>
</organism>
<reference evidence="1" key="1">
    <citation type="submission" date="2021-01" db="EMBL/GenBank/DDBJ databases">
        <title>Complete genome sequence of Clostridiales bacterium R-7.</title>
        <authorList>
            <person name="Mahoney-Kurpe S.C."/>
            <person name="Palevich N."/>
            <person name="Koike S."/>
            <person name="Moon C.D."/>
            <person name="Attwood G.T."/>
        </authorList>
    </citation>
    <scope>NUCLEOTIDE SEQUENCE</scope>
    <source>
        <strain evidence="1">R-7</strain>
    </source>
</reference>
<gene>
    <name evidence="1" type="ORF">JYE49_00355</name>
</gene>